<gene>
    <name evidence="2" type="ORF">GCM10009741_79250</name>
</gene>
<keyword evidence="3" id="KW-1185">Reference proteome</keyword>
<evidence type="ECO:0000313" key="3">
    <source>
        <dbReference type="Proteomes" id="UP001500363"/>
    </source>
</evidence>
<reference evidence="2 3" key="1">
    <citation type="journal article" date="2019" name="Int. J. Syst. Evol. Microbiol.">
        <title>The Global Catalogue of Microorganisms (GCM) 10K type strain sequencing project: providing services to taxonomists for standard genome sequencing and annotation.</title>
        <authorList>
            <consortium name="The Broad Institute Genomics Platform"/>
            <consortium name="The Broad Institute Genome Sequencing Center for Infectious Disease"/>
            <person name="Wu L."/>
            <person name="Ma J."/>
        </authorList>
    </citation>
    <scope>NUCLEOTIDE SEQUENCE [LARGE SCALE GENOMIC DNA]</scope>
    <source>
        <strain evidence="2 3">JCM 14303</strain>
    </source>
</reference>
<evidence type="ECO:0000313" key="2">
    <source>
        <dbReference type="EMBL" id="GAA1561994.1"/>
    </source>
</evidence>
<sequence length="169" mass="18763">MDNRRAVSARPANFSYDDTHPKETPVPLDPAQFNSAYSGARHRVEEQHADIPTEQARLRELIPADAETEDAEWANTLIGLLAEPRPPEREWSRLYHQAGAAAAAAYPRDGSAEEKIAAIEQARREIFAIAARATEEEAPHIQGMTRSLEHIENALRNPNWPADPPVGTN</sequence>
<feature type="region of interest" description="Disordered" evidence="1">
    <location>
        <begin position="1"/>
        <end position="29"/>
    </location>
</feature>
<dbReference type="EMBL" id="BAAANC010000006">
    <property type="protein sequence ID" value="GAA1561994.1"/>
    <property type="molecule type" value="Genomic_DNA"/>
</dbReference>
<dbReference type="Proteomes" id="UP001500363">
    <property type="component" value="Unassembled WGS sequence"/>
</dbReference>
<evidence type="ECO:0000256" key="1">
    <source>
        <dbReference type="SAM" id="MobiDB-lite"/>
    </source>
</evidence>
<organism evidence="2 3">
    <name type="scientific">Kribbella lupini</name>
    <dbReference type="NCBI Taxonomy" id="291602"/>
    <lineage>
        <taxon>Bacteria</taxon>
        <taxon>Bacillati</taxon>
        <taxon>Actinomycetota</taxon>
        <taxon>Actinomycetes</taxon>
        <taxon>Propionibacteriales</taxon>
        <taxon>Kribbellaceae</taxon>
        <taxon>Kribbella</taxon>
    </lineage>
</organism>
<feature type="region of interest" description="Disordered" evidence="1">
    <location>
        <begin position="150"/>
        <end position="169"/>
    </location>
</feature>
<protein>
    <submittedName>
        <fullName evidence="2">Uncharacterized protein</fullName>
    </submittedName>
</protein>
<comment type="caution">
    <text evidence="2">The sequence shown here is derived from an EMBL/GenBank/DDBJ whole genome shotgun (WGS) entry which is preliminary data.</text>
</comment>
<accession>A0ABN2CP52</accession>
<name>A0ABN2CP52_9ACTN</name>
<proteinExistence type="predicted"/>